<feature type="compositionally biased region" description="Polar residues" evidence="1">
    <location>
        <begin position="345"/>
        <end position="361"/>
    </location>
</feature>
<feature type="compositionally biased region" description="Basic and acidic residues" evidence="1">
    <location>
        <begin position="503"/>
        <end position="524"/>
    </location>
</feature>
<dbReference type="VEuPathDB" id="FungiDB:NCU03331"/>
<reference evidence="3 4" key="1">
    <citation type="journal article" date="2003" name="Nature">
        <title>The genome sequence of the filamentous fungus Neurospora crassa.</title>
        <authorList>
            <person name="Galagan J.E."/>
            <person name="Calvo S.E."/>
            <person name="Borkovich K.A."/>
            <person name="Selker E.U."/>
            <person name="Read N.D."/>
            <person name="Jaffe D."/>
            <person name="FitzHugh W."/>
            <person name="Ma L.J."/>
            <person name="Smirnov S."/>
            <person name="Purcell S."/>
            <person name="Rehman B."/>
            <person name="Elkins T."/>
            <person name="Engels R."/>
            <person name="Wang S."/>
            <person name="Nielsen C.B."/>
            <person name="Butler J."/>
            <person name="Endrizzi M."/>
            <person name="Qui D."/>
            <person name="Ianakiev P."/>
            <person name="Bell-Pedersen D."/>
            <person name="Nelson M.A."/>
            <person name="Werner-Washburne M."/>
            <person name="Selitrennikoff C.P."/>
            <person name="Kinsey J.A."/>
            <person name="Braun E.L."/>
            <person name="Zelter A."/>
            <person name="Schulte U."/>
            <person name="Kothe G.O."/>
            <person name="Jedd G."/>
            <person name="Mewes W."/>
            <person name="Staben C."/>
            <person name="Marcotte E."/>
            <person name="Greenberg D."/>
            <person name="Roy A."/>
            <person name="Foley K."/>
            <person name="Naylor J."/>
            <person name="Stange-Thomann N."/>
            <person name="Barrett R."/>
            <person name="Gnerre S."/>
            <person name="Kamal M."/>
            <person name="Kamvysselis M."/>
            <person name="Mauceli E."/>
            <person name="Bielke C."/>
            <person name="Rudd S."/>
            <person name="Frishman D."/>
            <person name="Krystofova S."/>
            <person name="Rasmussen C."/>
            <person name="Metzenberg R.L."/>
            <person name="Perkins D.D."/>
            <person name="Kroken S."/>
            <person name="Cogoni C."/>
            <person name="Macino G."/>
            <person name="Catcheside D."/>
            <person name="Li W."/>
            <person name="Pratt R.J."/>
            <person name="Osmani S.A."/>
            <person name="DeSouza C.P."/>
            <person name="Glass L."/>
            <person name="Orbach M.J."/>
            <person name="Berglund J.A."/>
            <person name="Voelker R."/>
            <person name="Yarden O."/>
            <person name="Plamann M."/>
            <person name="Seiler S."/>
            <person name="Dunlap J."/>
            <person name="Radford A."/>
            <person name="Aramayo R."/>
            <person name="Natvig D.O."/>
            <person name="Alex L.A."/>
            <person name="Mannhaupt G."/>
            <person name="Ebbole D.J."/>
            <person name="Freitag M."/>
            <person name="Paulsen I."/>
            <person name="Sachs M.S."/>
            <person name="Lander E.S."/>
            <person name="Nusbaum C."/>
            <person name="Birren B."/>
        </authorList>
    </citation>
    <scope>NUCLEOTIDE SEQUENCE [LARGE SCALE GENOMIC DNA]</scope>
    <source>
        <strain evidence="4">ATCC 24698 / 74-OR23-1A / CBS 708.71 / DSM 1257 / FGSC 987</strain>
    </source>
</reference>
<feature type="transmembrane region" description="Helical" evidence="2">
    <location>
        <begin position="238"/>
        <end position="259"/>
    </location>
</feature>
<feature type="compositionally biased region" description="Polar residues" evidence="1">
    <location>
        <begin position="400"/>
        <end position="425"/>
    </location>
</feature>
<dbReference type="RefSeq" id="XP_955895.3">
    <property type="nucleotide sequence ID" value="XM_950802.3"/>
</dbReference>
<sequence length="647" mass="67806">MALVVAAKVMGGSSGDEECGCYMEAIEMRGDSPTAEAKQCLQSCRDQFLRTVSIDHETPEGWKYICNDLTTTTPSSRFWALYWCDTTFCGVWINQTGGLQQDPNVDLIINSCQDVGFHSVLDPGPPPRGFVCQTSKGGAGPCAQTGFKINPVSAPSPLVVQEPISIPSTSGSTTFRSATAPLSLSTSSATLTTTGDISLITDPSWLSATPARPTVAESFGVNNGTTTLKGGLSMGVKAAISVCSVTGFIIMVALAFLCLHRRKKHRCGLDDVRGQSRSRFDNGVAPRGRPTPLIASSYDSRPLIPPLRLRDRRLLPSILRSGHNQSPSPPLTPLTPAHSHGGGNSNVMFPSSPITSPTTNKLVPRYEGMPRVYGTTGSLPGPPPPALFEMHGFGAPESRGSLSSFGAGSTTGPSSLRNEAFSLSGTTSPPPTSPTRPPRPHEEPLEIPDLVKPASFPFGSRMNRSVPSAPSAPISPLSHTSSLAMSGSSVSRMWNQVRAISSPRDERESGNHRATGEYSGKDRGSWGSWSDNGYGYGYGNGSGNGANGSGNEGGRKLTSAIVDNFGHAAGSLLPVRGSRFISKGGVSPPPRLPLRPMAISTMSSTVVIRDARGGDLGPIGVAMTGGPGRTGNFAAVSTLHEEDGGLF</sequence>
<dbReference type="HOGENOM" id="CLU_591956_0_0_1"/>
<organism evidence="3 4">
    <name type="scientific">Neurospora crassa (strain ATCC 24698 / 74-OR23-1A / CBS 708.71 / DSM 1257 / FGSC 987)</name>
    <dbReference type="NCBI Taxonomy" id="367110"/>
    <lineage>
        <taxon>Eukaryota</taxon>
        <taxon>Fungi</taxon>
        <taxon>Dikarya</taxon>
        <taxon>Ascomycota</taxon>
        <taxon>Pezizomycotina</taxon>
        <taxon>Sordariomycetes</taxon>
        <taxon>Sordariomycetidae</taxon>
        <taxon>Sordariales</taxon>
        <taxon>Sordariaceae</taxon>
        <taxon>Neurospora</taxon>
    </lineage>
</organism>
<evidence type="ECO:0000313" key="3">
    <source>
        <dbReference type="EMBL" id="EAA26659.3"/>
    </source>
</evidence>
<dbReference type="KEGG" id="ncr:NCU03331"/>
<feature type="region of interest" description="Disordered" evidence="1">
    <location>
        <begin position="500"/>
        <end position="524"/>
    </location>
</feature>
<name>Q1K4P8_NEUCR</name>
<keyword evidence="2" id="KW-0812">Transmembrane</keyword>
<dbReference type="EMBL" id="CM002237">
    <property type="protein sequence ID" value="EAA26659.3"/>
    <property type="molecule type" value="Genomic_DNA"/>
</dbReference>
<gene>
    <name evidence="3" type="ORF">NCU03331</name>
</gene>
<dbReference type="OrthoDB" id="5244978at2759"/>
<proteinExistence type="predicted"/>
<keyword evidence="2" id="KW-1133">Transmembrane helix</keyword>
<dbReference type="Proteomes" id="UP000001805">
    <property type="component" value="Chromosome 6, Linkage Group II"/>
</dbReference>
<accession>Q1K4P8</accession>
<feature type="compositionally biased region" description="Pro residues" evidence="1">
    <location>
        <begin position="428"/>
        <end position="437"/>
    </location>
</feature>
<keyword evidence="4" id="KW-1185">Reference proteome</keyword>
<dbReference type="AlphaFoldDB" id="Q1K4P8"/>
<keyword evidence="2" id="KW-0472">Membrane</keyword>
<feature type="region of interest" description="Disordered" evidence="1">
    <location>
        <begin position="319"/>
        <end position="449"/>
    </location>
</feature>
<dbReference type="STRING" id="367110.Q1K4P8"/>
<protein>
    <recommendedName>
        <fullName evidence="5">Transmembrane protein</fullName>
    </recommendedName>
</protein>
<dbReference type="PaxDb" id="5141-EFNCRP00000002623"/>
<evidence type="ECO:0008006" key="5">
    <source>
        <dbReference type="Google" id="ProtNLM"/>
    </source>
</evidence>
<evidence type="ECO:0000313" key="4">
    <source>
        <dbReference type="Proteomes" id="UP000001805"/>
    </source>
</evidence>
<evidence type="ECO:0000256" key="2">
    <source>
        <dbReference type="SAM" id="Phobius"/>
    </source>
</evidence>
<dbReference type="GeneID" id="3872042"/>
<dbReference type="InParanoid" id="Q1K4P8"/>
<evidence type="ECO:0000256" key="1">
    <source>
        <dbReference type="SAM" id="MobiDB-lite"/>
    </source>
</evidence>